<accession>A0A328DTT7</accession>
<evidence type="ECO:0000256" key="2">
    <source>
        <dbReference type="ARBA" id="ARBA00038006"/>
    </source>
</evidence>
<evidence type="ECO:0000313" key="7">
    <source>
        <dbReference type="Proteomes" id="UP000249390"/>
    </source>
</evidence>
<dbReference type="PANTHER" id="PTHR32258:SF26">
    <property type="entry name" value="KINASE INTERACTING (KIP1-LIKE) FAMILY PROTEIN"/>
    <property type="match status" value="1"/>
</dbReference>
<dbReference type="AlphaFoldDB" id="A0A328DTT7"/>
<dbReference type="PROSITE" id="PS51774">
    <property type="entry name" value="NAB"/>
    <property type="match status" value="1"/>
</dbReference>
<proteinExistence type="inferred from homology"/>
<feature type="region of interest" description="Disordered" evidence="4">
    <location>
        <begin position="122"/>
        <end position="156"/>
    </location>
</feature>
<gene>
    <name evidence="6" type="ORF">DM860_017165</name>
</gene>
<comment type="caution">
    <text evidence="6">The sequence shown here is derived from an EMBL/GenBank/DDBJ whole genome shotgun (WGS) entry which is preliminary data.</text>
</comment>
<dbReference type="PANTHER" id="PTHR32258">
    <property type="entry name" value="PROTEIN NETWORKED 4A"/>
    <property type="match status" value="1"/>
</dbReference>
<feature type="coiled-coil region" evidence="3">
    <location>
        <begin position="260"/>
        <end position="287"/>
    </location>
</feature>
<dbReference type="InterPro" id="IPR051861">
    <property type="entry name" value="NET_actin-binding_domain"/>
</dbReference>
<evidence type="ECO:0000256" key="4">
    <source>
        <dbReference type="SAM" id="MobiDB-lite"/>
    </source>
</evidence>
<dbReference type="Pfam" id="PF07765">
    <property type="entry name" value="KIP1"/>
    <property type="match status" value="1"/>
</dbReference>
<evidence type="ECO:0000313" key="6">
    <source>
        <dbReference type="EMBL" id="RAL49135.1"/>
    </source>
</evidence>
<feature type="domain" description="NAB" evidence="5">
    <location>
        <begin position="26"/>
        <end position="114"/>
    </location>
</feature>
<reference evidence="6 7" key="1">
    <citation type="submission" date="2018-06" db="EMBL/GenBank/DDBJ databases">
        <title>The Genome of Cuscuta australis (Dodder) Provides Insight into the Evolution of Plant Parasitism.</title>
        <authorList>
            <person name="Liu H."/>
        </authorList>
    </citation>
    <scope>NUCLEOTIDE SEQUENCE [LARGE SCALE GENOMIC DNA]</scope>
    <source>
        <strain evidence="7">cv. Yunnan</strain>
        <tissue evidence="6">Vines</tissue>
    </source>
</reference>
<evidence type="ECO:0000259" key="5">
    <source>
        <dbReference type="PROSITE" id="PS51774"/>
    </source>
</evidence>
<dbReference type="EMBL" id="NQVE01000092">
    <property type="protein sequence ID" value="RAL49135.1"/>
    <property type="molecule type" value="Genomic_DNA"/>
</dbReference>
<dbReference type="Proteomes" id="UP000249390">
    <property type="component" value="Unassembled WGS sequence"/>
</dbReference>
<evidence type="ECO:0000256" key="3">
    <source>
        <dbReference type="SAM" id="Coils"/>
    </source>
</evidence>
<evidence type="ECO:0000256" key="1">
    <source>
        <dbReference type="ARBA" id="ARBA00023054"/>
    </source>
</evidence>
<sequence>MDTEIEEQENEEEEEEGQIIVETCFSSSSYHSTRRGSFGKPSWLLCSIADLDERMKVMGLNLLEEGNDDSAHDSFAKRADSYYQQRPQLLALLQDLYNSYLSLADRYCHSLAAKARHPSPLPFADEDLERREEENGVIDSSDDAESSLSYQPPQVKAGDPHMIVAEFVMRAVESDIILHELELAERRGVESSRKMELQRSLVDVLESERLILLNENARLGYQVSGLVEENKGLASESAFMKRKAAELARCLLKMREDHRVFVLSRKLEDLQGQIHGLERRNREYYAQLVKHRDGAEKTKTKKKRLKGCCFQVHCDGDGVMNRKMVVQHGGCGGSGLGLWERFTKMFDFDLFNCGPHSNP</sequence>
<dbReference type="InterPro" id="IPR011684">
    <property type="entry name" value="NAB"/>
</dbReference>
<comment type="similarity">
    <text evidence="2">Belongs to the NET family.</text>
</comment>
<keyword evidence="7" id="KW-1185">Reference proteome</keyword>
<protein>
    <recommendedName>
        <fullName evidence="5">NAB domain-containing protein</fullName>
    </recommendedName>
</protein>
<keyword evidence="1 3" id="KW-0175">Coiled coil</keyword>
<organism evidence="6 7">
    <name type="scientific">Cuscuta australis</name>
    <dbReference type="NCBI Taxonomy" id="267555"/>
    <lineage>
        <taxon>Eukaryota</taxon>
        <taxon>Viridiplantae</taxon>
        <taxon>Streptophyta</taxon>
        <taxon>Embryophyta</taxon>
        <taxon>Tracheophyta</taxon>
        <taxon>Spermatophyta</taxon>
        <taxon>Magnoliopsida</taxon>
        <taxon>eudicotyledons</taxon>
        <taxon>Gunneridae</taxon>
        <taxon>Pentapetalae</taxon>
        <taxon>asterids</taxon>
        <taxon>lamiids</taxon>
        <taxon>Solanales</taxon>
        <taxon>Convolvulaceae</taxon>
        <taxon>Cuscuteae</taxon>
        <taxon>Cuscuta</taxon>
        <taxon>Cuscuta subgen. Grammica</taxon>
        <taxon>Cuscuta sect. Cleistogrammica</taxon>
    </lineage>
</organism>
<name>A0A328DTT7_9ASTE</name>
<dbReference type="GO" id="GO:0003779">
    <property type="term" value="F:actin binding"/>
    <property type="evidence" value="ECO:0007669"/>
    <property type="project" value="InterPro"/>
</dbReference>